<evidence type="ECO:0000313" key="3">
    <source>
        <dbReference type="Proteomes" id="UP000308271"/>
    </source>
</evidence>
<feature type="domain" description="DUF2281" evidence="1">
    <location>
        <begin position="6"/>
        <end position="36"/>
    </location>
</feature>
<dbReference type="InterPro" id="IPR018739">
    <property type="entry name" value="DUF2281"/>
</dbReference>
<protein>
    <submittedName>
        <fullName evidence="2">DUF2281 domain-containing protein</fullName>
    </submittedName>
</protein>
<dbReference type="RefSeq" id="WP_139456964.1">
    <property type="nucleotide sequence ID" value="NZ_VDCH01000012.1"/>
</dbReference>
<name>A0A5C4S6V9_CHLTI</name>
<proteinExistence type="predicted"/>
<keyword evidence="3" id="KW-1185">Reference proteome</keyword>
<reference evidence="2 3" key="1">
    <citation type="submission" date="2019-05" db="EMBL/GenBank/DDBJ databases">
        <title>Draft Whole-Genome sequence of the green sulfur bacterium Chlorobaculum thiosulfatiphilum DSM 249.</title>
        <authorList>
            <person name="Meyer T.E."/>
            <person name="Kyndt J.A."/>
        </authorList>
    </citation>
    <scope>NUCLEOTIDE SEQUENCE [LARGE SCALE GENOMIC DNA]</scope>
    <source>
        <strain evidence="2 3">DSM 249</strain>
    </source>
</reference>
<dbReference type="Pfam" id="PF10047">
    <property type="entry name" value="DUF2281"/>
    <property type="match status" value="1"/>
</dbReference>
<comment type="caution">
    <text evidence="2">The sequence shown here is derived from an EMBL/GenBank/DDBJ whole genome shotgun (WGS) entry which is preliminary data.</text>
</comment>
<accession>A0A5C4S6V9</accession>
<evidence type="ECO:0000259" key="1">
    <source>
        <dbReference type="Pfam" id="PF10047"/>
    </source>
</evidence>
<sequence>MNTAEKINKVIQGLSEPMRHEVLDFAEFLKQKRAAGVSKPGNIAERIHRRFAGLDAENIPFPERHLPRTPPSFDE</sequence>
<dbReference type="OrthoDB" id="9182357at2"/>
<organism evidence="2 3">
    <name type="scientific">Chlorobaculum thiosulfatiphilum</name>
    <name type="common">Chlorobium limicola f.sp. thiosulfatophilum</name>
    <dbReference type="NCBI Taxonomy" id="115852"/>
    <lineage>
        <taxon>Bacteria</taxon>
        <taxon>Pseudomonadati</taxon>
        <taxon>Chlorobiota</taxon>
        <taxon>Chlorobiia</taxon>
        <taxon>Chlorobiales</taxon>
        <taxon>Chlorobiaceae</taxon>
        <taxon>Chlorobaculum</taxon>
    </lineage>
</organism>
<dbReference type="Proteomes" id="UP000308271">
    <property type="component" value="Unassembled WGS sequence"/>
</dbReference>
<gene>
    <name evidence="2" type="ORF">FGF66_07055</name>
</gene>
<dbReference type="EMBL" id="VDCH01000012">
    <property type="protein sequence ID" value="TNJ38878.1"/>
    <property type="molecule type" value="Genomic_DNA"/>
</dbReference>
<dbReference type="AlphaFoldDB" id="A0A5C4S6V9"/>
<evidence type="ECO:0000313" key="2">
    <source>
        <dbReference type="EMBL" id="TNJ38878.1"/>
    </source>
</evidence>